<dbReference type="Gene3D" id="3.30.379.10">
    <property type="entry name" value="Chitobiase/beta-hexosaminidase domain 2-like"/>
    <property type="match status" value="1"/>
</dbReference>
<dbReference type="SUPFAM" id="SSF51445">
    <property type="entry name" value="(Trans)glycosidases"/>
    <property type="match status" value="1"/>
</dbReference>
<evidence type="ECO:0000313" key="10">
    <source>
        <dbReference type="EMBL" id="MBE0367933.1"/>
    </source>
</evidence>
<dbReference type="Proteomes" id="UP000615755">
    <property type="component" value="Unassembled WGS sequence"/>
</dbReference>
<dbReference type="SMART" id="SM01081">
    <property type="entry name" value="CHB_HEX"/>
    <property type="match status" value="1"/>
</dbReference>
<dbReference type="InterPro" id="IPR029018">
    <property type="entry name" value="Hex-like_dom2"/>
</dbReference>
<dbReference type="InterPro" id="IPR014756">
    <property type="entry name" value="Ig_E-set"/>
</dbReference>
<evidence type="ECO:0000256" key="4">
    <source>
        <dbReference type="ARBA" id="ARBA00022801"/>
    </source>
</evidence>
<feature type="domain" description="Chitobiase/beta-hexosaminidases N-terminal" evidence="9">
    <location>
        <begin position="30"/>
        <end position="192"/>
    </location>
</feature>
<evidence type="ECO:0000256" key="3">
    <source>
        <dbReference type="ARBA" id="ARBA00012663"/>
    </source>
</evidence>
<dbReference type="PRINTS" id="PR00738">
    <property type="entry name" value="GLHYDRLASE20"/>
</dbReference>
<organism evidence="10 11">
    <name type="scientific">Pseudoalteromonas aurantia 208</name>
    <dbReference type="NCBI Taxonomy" id="1314867"/>
    <lineage>
        <taxon>Bacteria</taxon>
        <taxon>Pseudomonadati</taxon>
        <taxon>Pseudomonadota</taxon>
        <taxon>Gammaproteobacteria</taxon>
        <taxon>Alteromonadales</taxon>
        <taxon>Pseudoalteromonadaceae</taxon>
        <taxon>Pseudoalteromonas</taxon>
    </lineage>
</organism>
<dbReference type="Gene3D" id="3.20.20.80">
    <property type="entry name" value="Glycosidases"/>
    <property type="match status" value="1"/>
</dbReference>
<keyword evidence="11" id="KW-1185">Reference proteome</keyword>
<comment type="caution">
    <text evidence="10">The sequence shown here is derived from an EMBL/GenBank/DDBJ whole genome shotgun (WGS) entry which is preliminary data.</text>
</comment>
<dbReference type="InterPro" id="IPR025705">
    <property type="entry name" value="Beta_hexosaminidase_sua/sub"/>
</dbReference>
<keyword evidence="8" id="KW-0732">Signal</keyword>
<dbReference type="PANTHER" id="PTHR22600">
    <property type="entry name" value="BETA-HEXOSAMINIDASE"/>
    <property type="match status" value="1"/>
</dbReference>
<evidence type="ECO:0000256" key="5">
    <source>
        <dbReference type="ARBA" id="ARBA00023295"/>
    </source>
</evidence>
<dbReference type="SUPFAM" id="SSF49384">
    <property type="entry name" value="Carbohydrate-binding domain"/>
    <property type="match status" value="1"/>
</dbReference>
<accession>A0ABR9EAE2</accession>
<dbReference type="EC" id="3.2.1.52" evidence="3"/>
<dbReference type="Pfam" id="PF03174">
    <property type="entry name" value="CHB_HEX_C"/>
    <property type="match status" value="1"/>
</dbReference>
<evidence type="ECO:0000256" key="2">
    <source>
        <dbReference type="ARBA" id="ARBA00006285"/>
    </source>
</evidence>
<evidence type="ECO:0000256" key="7">
    <source>
        <dbReference type="ARBA" id="ARBA00033000"/>
    </source>
</evidence>
<reference evidence="10 11" key="1">
    <citation type="submission" date="2015-03" db="EMBL/GenBank/DDBJ databases">
        <title>Genome sequence of Pseudoalteromonas aurantia.</title>
        <authorList>
            <person name="Xie B.-B."/>
            <person name="Rong J.-C."/>
            <person name="Qin Q.-L."/>
            <person name="Zhang Y.-Z."/>
        </authorList>
    </citation>
    <scope>NUCLEOTIDE SEQUENCE [LARGE SCALE GENOMIC DNA]</scope>
    <source>
        <strain evidence="10 11">208</strain>
    </source>
</reference>
<evidence type="ECO:0000256" key="1">
    <source>
        <dbReference type="ARBA" id="ARBA00001231"/>
    </source>
</evidence>
<keyword evidence="4" id="KW-0378">Hydrolase</keyword>
<dbReference type="InterPro" id="IPR015883">
    <property type="entry name" value="Glyco_hydro_20_cat"/>
</dbReference>
<dbReference type="Gene3D" id="2.60.40.290">
    <property type="match status" value="1"/>
</dbReference>
<dbReference type="SUPFAM" id="SSF55545">
    <property type="entry name" value="beta-N-acetylhexosaminidase-like domain"/>
    <property type="match status" value="1"/>
</dbReference>
<dbReference type="Pfam" id="PF03173">
    <property type="entry name" value="CHB_HEX"/>
    <property type="match status" value="1"/>
</dbReference>
<evidence type="ECO:0000256" key="8">
    <source>
        <dbReference type="SAM" id="SignalP"/>
    </source>
</evidence>
<evidence type="ECO:0000313" key="11">
    <source>
        <dbReference type="Proteomes" id="UP000615755"/>
    </source>
</evidence>
<keyword evidence="5" id="KW-0326">Glycosidase</keyword>
<protein>
    <recommendedName>
        <fullName evidence="3">beta-N-acetylhexosaminidase</fullName>
        <ecNumber evidence="3">3.2.1.52</ecNumber>
    </recommendedName>
    <alternativeName>
        <fullName evidence="6">Beta-N-acetylhexosaminidase</fullName>
    </alternativeName>
    <alternativeName>
        <fullName evidence="7">N-acetyl-beta-glucosaminidase</fullName>
    </alternativeName>
</protein>
<evidence type="ECO:0000259" key="9">
    <source>
        <dbReference type="SMART" id="SM01081"/>
    </source>
</evidence>
<dbReference type="RefSeq" id="WP_192507295.1">
    <property type="nucleotide sequence ID" value="NZ_AQGV01000012.1"/>
</dbReference>
<sequence length="847" mass="95673">MYKYVLGLLACAISVNVFAMNQPQLDSMAKDLKVIYTLLDANSACPAKVQQCYLSELSLTLPYDLNSHNWAIYFSQLMPIVHSSNSEFEITHINGDLHRLSPSKMFSGFAGGDAHRIRFYTQDSQITRSEFMPNYILADSEGLLSAKVIASTIPTVDPETGLEVQPYLAPFNTMSQLRIHERDKTPWMGTKYLFENALRPVLTEAPIDIIPKPKTLILSSEPVVSIQNGIKLSLVNIKREGISQALFRLSTLGIHEQEQGFNVNIKRTTTATLAEQAYTLKISAQAVNIEAATEQGAFYALQSLIGLLNIETHTLPQVDITDAPHYMFRGLHIDSARNFRSKQFILETITHMASYKLNRLHLHLADDEGWRLEIAGLPELTEVGSTRCFDLSEQRCLLPQLGAGNAPDASINGFYSRQDYIDILQHAKRHHVEVIPSLDMPGHSRAAIVSMEARFERLMAQNLERDALKYRLVEPQDLSRYRSIQHYSDNTLNVCLEQTYQFIDKVLTEVQTLHEAAEVPLKIYHIGADETAGAWLNSPACSVLKYSEPSLNGYFIERISKIVTDKGVEVAGWSDGLDDVRVKNMPHVVQSNVWGTLAHGGHQVAHRHINRNWNVIVSNPDVTYFDFPYESHPMERGNHWATRAVNTRKVFEFMPDNLPAHAELWHNNYARSYIADDTSSRLEKGVSAKGIQGHLWSEMIRTDEQAEYMLYPRLLALAERAWHKPDWALRYKESRSFDKNTTFMTKGALQAREKDWQRFIALVGFKEIPKLASQGVFYRLPSVAAGKSESGQLMVFTEIPGFDIEVKTLNGWQAVSPKMLHSTALAVRAKLGRRVGRALPVSDHVLE</sequence>
<dbReference type="SUPFAM" id="SSF81296">
    <property type="entry name" value="E set domains"/>
    <property type="match status" value="1"/>
</dbReference>
<dbReference type="InterPro" id="IPR008965">
    <property type="entry name" value="CBM2/CBM3_carb-bd_dom_sf"/>
</dbReference>
<dbReference type="Pfam" id="PF02838">
    <property type="entry name" value="Glyco_hydro_20b"/>
    <property type="match status" value="1"/>
</dbReference>
<dbReference type="PANTHER" id="PTHR22600:SF57">
    <property type="entry name" value="BETA-N-ACETYLHEXOSAMINIDASE"/>
    <property type="match status" value="1"/>
</dbReference>
<gene>
    <name evidence="10" type="ORF">PAUR_a1410</name>
</gene>
<comment type="similarity">
    <text evidence="2">Belongs to the glycosyl hydrolase 20 family.</text>
</comment>
<comment type="catalytic activity">
    <reaction evidence="1">
        <text>Hydrolysis of terminal non-reducing N-acetyl-D-hexosamine residues in N-acetyl-beta-D-hexosaminides.</text>
        <dbReference type="EC" id="3.2.1.52"/>
    </reaction>
</comment>
<feature type="signal peptide" evidence="8">
    <location>
        <begin position="1"/>
        <end position="19"/>
    </location>
</feature>
<proteinExistence type="inferred from homology"/>
<dbReference type="EMBL" id="AQGV01000012">
    <property type="protein sequence ID" value="MBE0367933.1"/>
    <property type="molecule type" value="Genomic_DNA"/>
</dbReference>
<dbReference type="InterPro" id="IPR004867">
    <property type="entry name" value="CHB_C_dom"/>
</dbReference>
<evidence type="ECO:0000256" key="6">
    <source>
        <dbReference type="ARBA" id="ARBA00030512"/>
    </source>
</evidence>
<dbReference type="Pfam" id="PF00728">
    <property type="entry name" value="Glyco_hydro_20"/>
    <property type="match status" value="1"/>
</dbReference>
<feature type="chain" id="PRO_5047051620" description="beta-N-acetylhexosaminidase" evidence="8">
    <location>
        <begin position="20"/>
        <end position="847"/>
    </location>
</feature>
<dbReference type="InterPro" id="IPR015882">
    <property type="entry name" value="HEX_bac_N"/>
</dbReference>
<name>A0ABR9EAE2_9GAMM</name>
<dbReference type="InterPro" id="IPR012291">
    <property type="entry name" value="CBM2_carb-bd_dom_sf"/>
</dbReference>
<dbReference type="InterPro" id="IPR017853">
    <property type="entry name" value="GH"/>
</dbReference>
<dbReference type="InterPro" id="IPR004866">
    <property type="entry name" value="CHB/HEX_N_dom"/>
</dbReference>